<evidence type="ECO:0000259" key="5">
    <source>
        <dbReference type="PROSITE" id="PS51194"/>
    </source>
</evidence>
<evidence type="ECO:0000313" key="6">
    <source>
        <dbReference type="EMBL" id="CAE0008682.1"/>
    </source>
</evidence>
<sequence length="227" mass="25408">MGGGSSGKKFRGKVEKGLENPYSCVVLAGARSMHERRAALQAFKDGDVRFLICTDVAARGIDIKELPFCINMTLPDSTQIEDYIHRVGRVGRADTMGLAISIVSAVPERVWYCTKKGYKPWFEPNKKNTKLITEGGHTKWYDEQALLKQIEKRLGGKKVVHLNDDMSLPASLKKVQYGQQQGAGDGTLSEVMQRVEQLKPTVQVLADLEVKAQRSFLNLNKRFKIIK</sequence>
<dbReference type="EMBL" id="HBHU01000999">
    <property type="protein sequence ID" value="CAE0008682.1"/>
    <property type="molecule type" value="Transcribed_RNA"/>
</dbReference>
<protein>
    <recommendedName>
        <fullName evidence="5">Helicase C-terminal domain-containing protein</fullName>
    </recommendedName>
</protein>
<dbReference type="InterPro" id="IPR050079">
    <property type="entry name" value="DEAD_box_RNA_helicase"/>
</dbReference>
<evidence type="ECO:0000256" key="2">
    <source>
        <dbReference type="ARBA" id="ARBA00022801"/>
    </source>
</evidence>
<dbReference type="GO" id="GO:0016787">
    <property type="term" value="F:hydrolase activity"/>
    <property type="evidence" value="ECO:0007669"/>
    <property type="project" value="UniProtKB-KW"/>
</dbReference>
<evidence type="ECO:0000256" key="3">
    <source>
        <dbReference type="ARBA" id="ARBA00022806"/>
    </source>
</evidence>
<keyword evidence="4" id="KW-0067">ATP-binding</keyword>
<dbReference type="Gene3D" id="3.40.50.300">
    <property type="entry name" value="P-loop containing nucleotide triphosphate hydrolases"/>
    <property type="match status" value="1"/>
</dbReference>
<dbReference type="GO" id="GO:0005524">
    <property type="term" value="F:ATP binding"/>
    <property type="evidence" value="ECO:0007669"/>
    <property type="project" value="UniProtKB-KW"/>
</dbReference>
<dbReference type="PANTHER" id="PTHR47959">
    <property type="entry name" value="ATP-DEPENDENT RNA HELICASE RHLE-RELATED"/>
    <property type="match status" value="1"/>
</dbReference>
<dbReference type="GO" id="GO:0005829">
    <property type="term" value="C:cytosol"/>
    <property type="evidence" value="ECO:0007669"/>
    <property type="project" value="TreeGrafter"/>
</dbReference>
<accession>A0A7S2YVG3</accession>
<gene>
    <name evidence="6" type="ORF">CLAU1311_LOCUS624</name>
</gene>
<dbReference type="PROSITE" id="PS51194">
    <property type="entry name" value="HELICASE_CTER"/>
    <property type="match status" value="1"/>
</dbReference>
<name>A0A7S2YVG3_9CHLO</name>
<keyword evidence="3" id="KW-0347">Helicase</keyword>
<feature type="domain" description="Helicase C-terminal" evidence="5">
    <location>
        <begin position="1"/>
        <end position="176"/>
    </location>
</feature>
<dbReference type="PANTHER" id="PTHR47959:SF13">
    <property type="entry name" value="ATP-DEPENDENT RNA HELICASE RHLE"/>
    <property type="match status" value="1"/>
</dbReference>
<proteinExistence type="predicted"/>
<dbReference type="InterPro" id="IPR001650">
    <property type="entry name" value="Helicase_C-like"/>
</dbReference>
<dbReference type="Pfam" id="PF00271">
    <property type="entry name" value="Helicase_C"/>
    <property type="match status" value="1"/>
</dbReference>
<evidence type="ECO:0000256" key="4">
    <source>
        <dbReference type="ARBA" id="ARBA00022840"/>
    </source>
</evidence>
<dbReference type="InterPro" id="IPR027417">
    <property type="entry name" value="P-loop_NTPase"/>
</dbReference>
<organism evidence="6">
    <name type="scientific">Chloropicon laureae</name>
    <dbReference type="NCBI Taxonomy" id="464258"/>
    <lineage>
        <taxon>Eukaryota</taxon>
        <taxon>Viridiplantae</taxon>
        <taxon>Chlorophyta</taxon>
        <taxon>Chloropicophyceae</taxon>
        <taxon>Chloropicales</taxon>
        <taxon>Chloropicaceae</taxon>
        <taxon>Chloropicon</taxon>
    </lineage>
</organism>
<dbReference type="CDD" id="cd18787">
    <property type="entry name" value="SF2_C_DEAD"/>
    <property type="match status" value="1"/>
</dbReference>
<dbReference type="SMART" id="SM00490">
    <property type="entry name" value="HELICc"/>
    <property type="match status" value="1"/>
</dbReference>
<dbReference type="GO" id="GO:0003724">
    <property type="term" value="F:RNA helicase activity"/>
    <property type="evidence" value="ECO:0007669"/>
    <property type="project" value="TreeGrafter"/>
</dbReference>
<dbReference type="SUPFAM" id="SSF52540">
    <property type="entry name" value="P-loop containing nucleoside triphosphate hydrolases"/>
    <property type="match status" value="1"/>
</dbReference>
<evidence type="ECO:0000256" key="1">
    <source>
        <dbReference type="ARBA" id="ARBA00022741"/>
    </source>
</evidence>
<keyword evidence="2" id="KW-0378">Hydrolase</keyword>
<reference evidence="6" key="1">
    <citation type="submission" date="2021-01" db="EMBL/GenBank/DDBJ databases">
        <authorList>
            <person name="Corre E."/>
            <person name="Pelletier E."/>
            <person name="Niang G."/>
            <person name="Scheremetjew M."/>
            <person name="Finn R."/>
            <person name="Kale V."/>
            <person name="Holt S."/>
            <person name="Cochrane G."/>
            <person name="Meng A."/>
            <person name="Brown T."/>
            <person name="Cohen L."/>
        </authorList>
    </citation>
    <scope>NUCLEOTIDE SEQUENCE</scope>
    <source>
        <strain evidence="6">RCC856</strain>
    </source>
</reference>
<keyword evidence="1" id="KW-0547">Nucleotide-binding</keyword>
<dbReference type="AlphaFoldDB" id="A0A7S2YVG3"/>